<evidence type="ECO:0000313" key="9">
    <source>
        <dbReference type="Proteomes" id="UP000886817"/>
    </source>
</evidence>
<evidence type="ECO:0000259" key="7">
    <source>
        <dbReference type="Pfam" id="PF04545"/>
    </source>
</evidence>
<evidence type="ECO:0000259" key="6">
    <source>
        <dbReference type="Pfam" id="PF04542"/>
    </source>
</evidence>
<keyword evidence="2" id="KW-0805">Transcription regulation</keyword>
<dbReference type="GO" id="GO:0016987">
    <property type="term" value="F:sigma factor activity"/>
    <property type="evidence" value="ECO:0007669"/>
    <property type="project" value="UniProtKB-KW"/>
</dbReference>
<dbReference type="SUPFAM" id="SSF88659">
    <property type="entry name" value="Sigma3 and sigma4 domains of RNA polymerase sigma factors"/>
    <property type="match status" value="1"/>
</dbReference>
<reference evidence="8" key="2">
    <citation type="submission" date="2021-04" db="EMBL/GenBank/DDBJ databases">
        <authorList>
            <person name="Gilroy R."/>
        </authorList>
    </citation>
    <scope>NUCLEOTIDE SEQUENCE</scope>
    <source>
        <strain evidence="8">ChiSjej1B19-8411</strain>
    </source>
</reference>
<dbReference type="InterPro" id="IPR013324">
    <property type="entry name" value="RNA_pol_sigma_r3/r4-like"/>
</dbReference>
<reference evidence="8" key="1">
    <citation type="journal article" date="2021" name="PeerJ">
        <title>Extensive microbial diversity within the chicken gut microbiome revealed by metagenomics and culture.</title>
        <authorList>
            <person name="Gilroy R."/>
            <person name="Ravi A."/>
            <person name="Getino M."/>
            <person name="Pursley I."/>
            <person name="Horton D.L."/>
            <person name="Alikhan N.F."/>
            <person name="Baker D."/>
            <person name="Gharbi K."/>
            <person name="Hall N."/>
            <person name="Watson M."/>
            <person name="Adriaenssens E.M."/>
            <person name="Foster-Nyarko E."/>
            <person name="Jarju S."/>
            <person name="Secka A."/>
            <person name="Antonio M."/>
            <person name="Oren A."/>
            <person name="Chaudhuri R.R."/>
            <person name="La Ragione R."/>
            <person name="Hildebrand F."/>
            <person name="Pallen M.J."/>
        </authorList>
    </citation>
    <scope>NUCLEOTIDE SEQUENCE</scope>
    <source>
        <strain evidence="8">ChiSjej1B19-8411</strain>
    </source>
</reference>
<evidence type="ECO:0000313" key="8">
    <source>
        <dbReference type="EMBL" id="HIX58214.1"/>
    </source>
</evidence>
<dbReference type="GO" id="GO:0003677">
    <property type="term" value="F:DNA binding"/>
    <property type="evidence" value="ECO:0007669"/>
    <property type="project" value="UniProtKB-KW"/>
</dbReference>
<organism evidence="8 9">
    <name type="scientific">Candidatus Blautia gallistercoris</name>
    <dbReference type="NCBI Taxonomy" id="2838490"/>
    <lineage>
        <taxon>Bacteria</taxon>
        <taxon>Bacillati</taxon>
        <taxon>Bacillota</taxon>
        <taxon>Clostridia</taxon>
        <taxon>Lachnospirales</taxon>
        <taxon>Lachnospiraceae</taxon>
        <taxon>Blautia</taxon>
    </lineage>
</organism>
<gene>
    <name evidence="8" type="ORF">IAA45_00650</name>
</gene>
<evidence type="ECO:0000256" key="4">
    <source>
        <dbReference type="ARBA" id="ARBA00023125"/>
    </source>
</evidence>
<comment type="similarity">
    <text evidence="1">Belongs to the sigma-70 factor family. ECF subfamily.</text>
</comment>
<dbReference type="EMBL" id="DXEX01000016">
    <property type="protein sequence ID" value="HIX58214.1"/>
    <property type="molecule type" value="Genomic_DNA"/>
</dbReference>
<dbReference type="InterPro" id="IPR013325">
    <property type="entry name" value="RNA_pol_sigma_r2"/>
</dbReference>
<dbReference type="InterPro" id="IPR007627">
    <property type="entry name" value="RNA_pol_sigma70_r2"/>
</dbReference>
<dbReference type="PANTHER" id="PTHR43133">
    <property type="entry name" value="RNA POLYMERASE ECF-TYPE SIGMA FACTO"/>
    <property type="match status" value="1"/>
</dbReference>
<dbReference type="Pfam" id="PF04542">
    <property type="entry name" value="Sigma70_r2"/>
    <property type="match status" value="1"/>
</dbReference>
<proteinExistence type="inferred from homology"/>
<sequence>MEAYEVFTQKYTEVYRDLYRFACYMLQNPQDAEDVVGETVADAYAGFSNLRSMDAFRSWIFQILSNKCRRRLKEYAQKTVELPEELRAPQAETEEQMDVRKAFFRLDEQERLLIGLRVFGGYNSREIGQMLQMNENTVRSRIHRGLGKMRGWLDE</sequence>
<comment type="caution">
    <text evidence="8">The sequence shown here is derived from an EMBL/GenBank/DDBJ whole genome shotgun (WGS) entry which is preliminary data.</text>
</comment>
<keyword evidence="3" id="KW-0731">Sigma factor</keyword>
<name>A0A9D1WFH9_9FIRM</name>
<evidence type="ECO:0000256" key="5">
    <source>
        <dbReference type="ARBA" id="ARBA00023163"/>
    </source>
</evidence>
<dbReference type="InterPro" id="IPR014284">
    <property type="entry name" value="RNA_pol_sigma-70_dom"/>
</dbReference>
<dbReference type="InterPro" id="IPR036388">
    <property type="entry name" value="WH-like_DNA-bd_sf"/>
</dbReference>
<dbReference type="Proteomes" id="UP000886817">
    <property type="component" value="Unassembled WGS sequence"/>
</dbReference>
<dbReference type="AlphaFoldDB" id="A0A9D1WFH9"/>
<dbReference type="NCBIfam" id="TIGR02937">
    <property type="entry name" value="sigma70-ECF"/>
    <property type="match status" value="1"/>
</dbReference>
<dbReference type="InterPro" id="IPR007630">
    <property type="entry name" value="RNA_pol_sigma70_r4"/>
</dbReference>
<dbReference type="GO" id="GO:0006352">
    <property type="term" value="P:DNA-templated transcription initiation"/>
    <property type="evidence" value="ECO:0007669"/>
    <property type="project" value="InterPro"/>
</dbReference>
<dbReference type="InterPro" id="IPR039425">
    <property type="entry name" value="RNA_pol_sigma-70-like"/>
</dbReference>
<keyword evidence="4" id="KW-0238">DNA-binding</keyword>
<feature type="domain" description="RNA polymerase sigma-70 region 2" evidence="6">
    <location>
        <begin position="11"/>
        <end position="74"/>
    </location>
</feature>
<dbReference type="Gene3D" id="1.10.1740.10">
    <property type="match status" value="1"/>
</dbReference>
<feature type="domain" description="RNA polymerase sigma-70 region 4" evidence="7">
    <location>
        <begin position="105"/>
        <end position="150"/>
    </location>
</feature>
<dbReference type="CDD" id="cd06171">
    <property type="entry name" value="Sigma70_r4"/>
    <property type="match status" value="1"/>
</dbReference>
<accession>A0A9D1WFH9</accession>
<dbReference type="PANTHER" id="PTHR43133:SF51">
    <property type="entry name" value="RNA POLYMERASE SIGMA FACTOR"/>
    <property type="match status" value="1"/>
</dbReference>
<dbReference type="SUPFAM" id="SSF88946">
    <property type="entry name" value="Sigma2 domain of RNA polymerase sigma factors"/>
    <property type="match status" value="1"/>
</dbReference>
<dbReference type="Gene3D" id="1.10.10.10">
    <property type="entry name" value="Winged helix-like DNA-binding domain superfamily/Winged helix DNA-binding domain"/>
    <property type="match status" value="1"/>
</dbReference>
<keyword evidence="5" id="KW-0804">Transcription</keyword>
<evidence type="ECO:0000256" key="3">
    <source>
        <dbReference type="ARBA" id="ARBA00023082"/>
    </source>
</evidence>
<dbReference type="Pfam" id="PF04545">
    <property type="entry name" value="Sigma70_r4"/>
    <property type="match status" value="1"/>
</dbReference>
<evidence type="ECO:0000256" key="2">
    <source>
        <dbReference type="ARBA" id="ARBA00023015"/>
    </source>
</evidence>
<evidence type="ECO:0000256" key="1">
    <source>
        <dbReference type="ARBA" id="ARBA00010641"/>
    </source>
</evidence>
<protein>
    <submittedName>
        <fullName evidence="8">RNA polymerase sigma factor</fullName>
    </submittedName>
</protein>